<dbReference type="AlphaFoldDB" id="A0A8J7WE40"/>
<sequence length="560" mass="58927">MIEDPVEAWITGQLALTLLAVDPVGLKGVHLRARAGPVRDTLLAAIPDDLRPLRRISPGISDTQLYGGIDISATLAQGRLIREQGLLARKQRLLLTMAERCEPGLAARLAQALDGEAGHSVILLDEGADADERAPAALIERLAFSLDLDGLRSADMADIALDPRDIDMAREALPQVAVPDEALAVLVVTAARFGIHSLRAPLLALACARAHAALSRRQTVGDDDLRLAAQLVYAHRATMIPQEPDETEDTPEPPQPDDTQAKGPDETEQTTPDEMLIEAVKALLPPEILAALQSGGTGRGAKGSGGAGALRKGNRRGRPLPSRPGKPDGAHRIDIVATLRAAAPWQPLRRQAQPDAKGLLIRPSDIHLRRFKEMSDRLVIFAVDASGSSAVARLAEAKGAIELMLAEAYARRDHVALIAFRGEGAQVILPPTRSLVQTKRRLASLPGGGGTPLAAGLRAATELARQAGGHGLSPSLAVLTDGRANVPLPGRTGRAAAVEDAHSMAGLWRATGLPSALVDTGNRPTRDLATLAHAMGGAYVPLPRADSRGLSRAIGQALEA</sequence>
<comment type="caution">
    <text evidence="11">The sequence shown here is derived from an EMBL/GenBank/DDBJ whole genome shotgun (WGS) entry which is preliminary data.</text>
</comment>
<evidence type="ECO:0000256" key="3">
    <source>
        <dbReference type="ARBA" id="ARBA00022598"/>
    </source>
</evidence>
<comment type="pathway">
    <text evidence="8">Porphyrin-containing compound metabolism; bacteriochlorophyll biosynthesis.</text>
</comment>
<dbReference type="CDD" id="cd01451">
    <property type="entry name" value="vWA_Magnesium_chelatase"/>
    <property type="match status" value="1"/>
</dbReference>
<name>A0A8J7WE40_9RHOB</name>
<dbReference type="GO" id="GO:0015979">
    <property type="term" value="P:photosynthesis"/>
    <property type="evidence" value="ECO:0007669"/>
    <property type="project" value="UniProtKB-UniRule"/>
</dbReference>
<evidence type="ECO:0000313" key="11">
    <source>
        <dbReference type="EMBL" id="MBS0123448.1"/>
    </source>
</evidence>
<dbReference type="EC" id="6.6.1.1" evidence="8"/>
<dbReference type="Proteomes" id="UP000681356">
    <property type="component" value="Unassembled WGS sequence"/>
</dbReference>
<dbReference type="PANTHER" id="PTHR43473">
    <property type="entry name" value="MAGNESIUM-CHELATASE SUBUNIT CHLD, CHLOROPLASTIC"/>
    <property type="match status" value="1"/>
</dbReference>
<keyword evidence="5 8" id="KW-0067">ATP-binding</keyword>
<accession>A0A8J7WE40</accession>
<reference evidence="11" key="1">
    <citation type="submission" date="2021-04" db="EMBL/GenBank/DDBJ databases">
        <authorList>
            <person name="Yoon J."/>
        </authorList>
    </citation>
    <scope>NUCLEOTIDE SEQUENCE</scope>
    <source>
        <strain evidence="11">KMU-90</strain>
    </source>
</reference>
<dbReference type="RefSeq" id="WP_212535426.1">
    <property type="nucleotide sequence ID" value="NZ_JAGTUU010000002.1"/>
</dbReference>
<evidence type="ECO:0000256" key="9">
    <source>
        <dbReference type="SAM" id="MobiDB-lite"/>
    </source>
</evidence>
<dbReference type="GO" id="GO:0005524">
    <property type="term" value="F:ATP binding"/>
    <property type="evidence" value="ECO:0007669"/>
    <property type="project" value="UniProtKB-UniRule"/>
</dbReference>
<dbReference type="PANTHER" id="PTHR43473:SF2">
    <property type="entry name" value="MAGNESIUM-CHELATASE SUBUNIT CHLD, CHLOROPLASTIC"/>
    <property type="match status" value="1"/>
</dbReference>
<dbReference type="SUPFAM" id="SSF53300">
    <property type="entry name" value="vWA-like"/>
    <property type="match status" value="1"/>
</dbReference>
<organism evidence="11 12">
    <name type="scientific">Thetidibacter halocola</name>
    <dbReference type="NCBI Taxonomy" id="2827239"/>
    <lineage>
        <taxon>Bacteria</taxon>
        <taxon>Pseudomonadati</taxon>
        <taxon>Pseudomonadota</taxon>
        <taxon>Alphaproteobacteria</taxon>
        <taxon>Rhodobacterales</taxon>
        <taxon>Roseobacteraceae</taxon>
        <taxon>Thetidibacter</taxon>
    </lineage>
</organism>
<protein>
    <recommendedName>
        <fullName evidence="8">Mg-protoporphyrin IX chelatase</fullName>
        <ecNumber evidence="8">6.6.1.1</ecNumber>
    </recommendedName>
</protein>
<keyword evidence="12" id="KW-1185">Reference proteome</keyword>
<keyword evidence="3 8" id="KW-0436">Ligase</keyword>
<keyword evidence="8" id="KW-0077">Bacteriochlorophyll biosynthesis</keyword>
<dbReference type="Pfam" id="PF17863">
    <property type="entry name" value="AAA_lid_2"/>
    <property type="match status" value="1"/>
</dbReference>
<feature type="compositionally biased region" description="Gly residues" evidence="9">
    <location>
        <begin position="295"/>
        <end position="308"/>
    </location>
</feature>
<dbReference type="NCBIfam" id="TIGR02031">
    <property type="entry name" value="BchD-ChlD"/>
    <property type="match status" value="1"/>
</dbReference>
<comment type="similarity">
    <text evidence="1 8">Belongs to the Mg-chelatase subunits D/I family.</text>
</comment>
<dbReference type="PROSITE" id="PS50234">
    <property type="entry name" value="VWFA"/>
    <property type="match status" value="1"/>
</dbReference>
<dbReference type="SMART" id="SM00327">
    <property type="entry name" value="VWA"/>
    <property type="match status" value="1"/>
</dbReference>
<evidence type="ECO:0000259" key="10">
    <source>
        <dbReference type="PROSITE" id="PS50234"/>
    </source>
</evidence>
<feature type="domain" description="VWFA" evidence="10">
    <location>
        <begin position="378"/>
        <end position="558"/>
    </location>
</feature>
<evidence type="ECO:0000256" key="2">
    <source>
        <dbReference type="ARBA" id="ARBA00022531"/>
    </source>
</evidence>
<dbReference type="InterPro" id="IPR027417">
    <property type="entry name" value="P-loop_NTPase"/>
</dbReference>
<feature type="region of interest" description="Disordered" evidence="9">
    <location>
        <begin position="238"/>
        <end position="270"/>
    </location>
</feature>
<evidence type="ECO:0000256" key="4">
    <source>
        <dbReference type="ARBA" id="ARBA00022741"/>
    </source>
</evidence>
<dbReference type="InterPro" id="IPR041628">
    <property type="entry name" value="ChlI/MoxR_AAA_lid"/>
</dbReference>
<gene>
    <name evidence="11" type="ORF">KB874_04825</name>
</gene>
<dbReference type="EMBL" id="JAGTUU010000002">
    <property type="protein sequence ID" value="MBS0123448.1"/>
    <property type="molecule type" value="Genomic_DNA"/>
</dbReference>
<evidence type="ECO:0000256" key="5">
    <source>
        <dbReference type="ARBA" id="ARBA00022840"/>
    </source>
</evidence>
<keyword evidence="2 8" id="KW-0602">Photosynthesis</keyword>
<dbReference type="InterPro" id="IPR011776">
    <property type="entry name" value="Mg_chelatase_ATPase-dsu"/>
</dbReference>
<dbReference type="SUPFAM" id="SSF52540">
    <property type="entry name" value="P-loop containing nucleoside triphosphate hydrolases"/>
    <property type="match status" value="1"/>
</dbReference>
<dbReference type="UniPathway" id="UPA00669"/>
<dbReference type="InterPro" id="IPR041702">
    <property type="entry name" value="BchD/ChlD_VWA"/>
</dbReference>
<dbReference type="GO" id="GO:0016851">
    <property type="term" value="F:magnesium chelatase activity"/>
    <property type="evidence" value="ECO:0007669"/>
    <property type="project" value="UniProtKB-UniRule"/>
</dbReference>
<comment type="function">
    <text evidence="8">Involved in bacteriochlorophyll biosynthesis; introduces a magnesium ion into protoporphyrin IX to yield Mg-protoporphyrin IX.</text>
</comment>
<dbReference type="GO" id="GO:0030494">
    <property type="term" value="P:bacteriochlorophyll biosynthetic process"/>
    <property type="evidence" value="ECO:0007669"/>
    <property type="project" value="UniProtKB-UniPathway"/>
</dbReference>
<feature type="region of interest" description="Disordered" evidence="9">
    <location>
        <begin position="293"/>
        <end position="330"/>
    </location>
</feature>
<keyword evidence="4 8" id="KW-0547">Nucleotide-binding</keyword>
<evidence type="ECO:0000256" key="6">
    <source>
        <dbReference type="ARBA" id="ARBA00023171"/>
    </source>
</evidence>
<evidence type="ECO:0000256" key="7">
    <source>
        <dbReference type="ARBA" id="ARBA00048693"/>
    </source>
</evidence>
<dbReference type="NCBIfam" id="NF009943">
    <property type="entry name" value="PRK13406.1"/>
    <property type="match status" value="1"/>
</dbReference>
<evidence type="ECO:0000256" key="8">
    <source>
        <dbReference type="RuleBase" id="RU362087"/>
    </source>
</evidence>
<dbReference type="InterPro" id="IPR036465">
    <property type="entry name" value="vWFA_dom_sf"/>
</dbReference>
<dbReference type="Gene3D" id="1.10.8.80">
    <property type="entry name" value="Magnesium chelatase subunit I, C-Terminal domain"/>
    <property type="match status" value="1"/>
</dbReference>
<dbReference type="InterPro" id="IPR002035">
    <property type="entry name" value="VWF_A"/>
</dbReference>
<proteinExistence type="inferred from homology"/>
<keyword evidence="6 8" id="KW-0149">Chlorophyll biosynthesis</keyword>
<evidence type="ECO:0000313" key="12">
    <source>
        <dbReference type="Proteomes" id="UP000681356"/>
    </source>
</evidence>
<comment type="catalytic activity">
    <reaction evidence="7 8">
        <text>protoporphyrin IX + Mg(2+) + ATP + H2O = Mg-protoporphyrin IX + ADP + phosphate + 3 H(+)</text>
        <dbReference type="Rhea" id="RHEA:13961"/>
        <dbReference type="ChEBI" id="CHEBI:15377"/>
        <dbReference type="ChEBI" id="CHEBI:15378"/>
        <dbReference type="ChEBI" id="CHEBI:18420"/>
        <dbReference type="ChEBI" id="CHEBI:30616"/>
        <dbReference type="ChEBI" id="CHEBI:43474"/>
        <dbReference type="ChEBI" id="CHEBI:57306"/>
        <dbReference type="ChEBI" id="CHEBI:60492"/>
        <dbReference type="ChEBI" id="CHEBI:456216"/>
        <dbReference type="EC" id="6.6.1.1"/>
    </reaction>
</comment>
<dbReference type="Gene3D" id="3.40.50.410">
    <property type="entry name" value="von Willebrand factor, type A domain"/>
    <property type="match status" value="1"/>
</dbReference>
<evidence type="ECO:0000256" key="1">
    <source>
        <dbReference type="ARBA" id="ARBA00005799"/>
    </source>
</evidence>
<dbReference type="Pfam" id="PF13519">
    <property type="entry name" value="VWA_2"/>
    <property type="match status" value="1"/>
</dbReference>